<organism evidence="2">
    <name type="scientific">uncultured Caudovirales phage</name>
    <dbReference type="NCBI Taxonomy" id="2100421"/>
    <lineage>
        <taxon>Viruses</taxon>
        <taxon>Duplodnaviria</taxon>
        <taxon>Heunggongvirae</taxon>
        <taxon>Uroviricota</taxon>
        <taxon>Caudoviricetes</taxon>
        <taxon>Peduoviridae</taxon>
        <taxon>Maltschvirus</taxon>
        <taxon>Maltschvirus maltsch</taxon>
    </lineage>
</organism>
<name>A0A6J5MRP9_9CAUD</name>
<gene>
    <name evidence="2" type="ORF">UFOVP542_19</name>
</gene>
<feature type="compositionally biased region" description="Basic and acidic residues" evidence="1">
    <location>
        <begin position="23"/>
        <end position="36"/>
    </location>
</feature>
<evidence type="ECO:0000256" key="1">
    <source>
        <dbReference type="SAM" id="MobiDB-lite"/>
    </source>
</evidence>
<reference evidence="2" key="1">
    <citation type="submission" date="2020-04" db="EMBL/GenBank/DDBJ databases">
        <authorList>
            <person name="Chiriac C."/>
            <person name="Salcher M."/>
            <person name="Ghai R."/>
            <person name="Kavagutti S V."/>
        </authorList>
    </citation>
    <scope>NUCLEOTIDE SEQUENCE</scope>
</reference>
<dbReference type="EMBL" id="LR796517">
    <property type="protein sequence ID" value="CAB4149418.1"/>
    <property type="molecule type" value="Genomic_DNA"/>
</dbReference>
<sequence length="48" mass="5694">MAKNVYYEGKLIPIKDWDYETKRPKVKKKESPKTEVELLPEVQPSTEE</sequence>
<feature type="region of interest" description="Disordered" evidence="1">
    <location>
        <begin position="23"/>
        <end position="48"/>
    </location>
</feature>
<protein>
    <submittedName>
        <fullName evidence="2">Uncharacterized protein</fullName>
    </submittedName>
</protein>
<accession>A0A6J5MRP9</accession>
<proteinExistence type="predicted"/>
<evidence type="ECO:0000313" key="2">
    <source>
        <dbReference type="EMBL" id="CAB4149418.1"/>
    </source>
</evidence>